<feature type="transmembrane region" description="Helical" evidence="2">
    <location>
        <begin position="353"/>
        <end position="373"/>
    </location>
</feature>
<feature type="compositionally biased region" description="Polar residues" evidence="1">
    <location>
        <begin position="681"/>
        <end position="711"/>
    </location>
</feature>
<sequence>MRALMRFCMRAARISLHLGVAYTVLYTTATSYLLSQIPDDQVSHLPVPVQRLIEFSMPVPAPFGETVYRLFNTVYNSTWLEDTATWLNHTSSILRSHRPLHCTVAPAATYAWDPRRIRCVRQIPGANSADDVLGSDPPPPPPRIHDCGIDDPHWTPIYTWGSYQKRTCQPTYELWNPETYQHPYLPTSEPCSNQDPTFTVSASWGYDTQLAGCSKEFSTNQIDHEYKFDDLVYGLFRDDPRNRHLHLNTAFEPCDKHSLRTIIVRDGRIKRQCQAARLPVGDSAPTEDLMHSFEDLSVPQPSLSSVAVLQVGHVGDATASPTPTPAELPSGVSSASTATVKQRPRLPDVRNAVWIPSWLAFLFINMIIGTLLVDYWPRYWRQVKNLPSRTYEGVLSCFAGYGSAVIRLGKVIGRFAALARYSVIPLPILVLRIIVVPLAICGKMFVQTFTRLHALVSRLGAIILYTVIQRFVNVAVYLQNTTAGMIELLDFLLLGPCLAWVAANLIAILNWNSEQICGLVLRLIADISTDTRSLNADSEVPFHDLPPVYPTAEDLTRFGSTPRHCTSSQSTRSRATKSQHRGSITGDAPRINDVAYVGSLGSTKNSSWFKRIKLRARPGEVVGDVNGPCHASSSETESLSGASFKSLNSLKSLVCTKSSKSVSQLSASSPSSRANADRTRTASPSQEGSASDSGKPSSTSEKSNGDSSFNTAAIHPENRFRVHGGTSTPLPGYGRHRRLHVLNYPRRRFVEIPVPEPVQDSGRPEHQPIKRGSFQAGTETTASFVEASATNAEEDMVDVTGKGSLHSVSGSSSSSSNGIEKSKSLTDMDIETPPQGNSAVVSDRGVSSASEDNDSDFESRLLSRENTDSEPSFGNQPWHSTLSGSIGRSLNAFTSKFFPSPSRSERCSANRRDRPVEPLSDVLANPFLDSADRAGATAGVELGRASGENNAVPLVLNVSDPLRRRLKGLPGVPMQSAITPVEMSGNVREGASPFEVAPVHRGPLAYGQARSRPAKGKGVRRSLPRAFDTPDLPQRLRVASVVRNAVPRVDASASTSLVDNTVSIGRTASFASGCFGPSEAPASRAVTVVSPARDGQPVVWEADVPSAAPTAEDDRHVGNDSIGEGGLPLEDLMLG</sequence>
<feature type="region of interest" description="Disordered" evidence="1">
    <location>
        <begin position="802"/>
        <end position="881"/>
    </location>
</feature>
<evidence type="ECO:0000313" key="3">
    <source>
        <dbReference type="EMBL" id="GHJ87166.1"/>
    </source>
</evidence>
<reference evidence="3" key="1">
    <citation type="submission" date="2020-07" db="EMBL/GenBank/DDBJ databases">
        <title>Draft Genome Sequence of a Deep-Sea Yeast, Naganishia (Cryptococcus) liquefaciens strain N6.</title>
        <authorList>
            <person name="Han Y.W."/>
            <person name="Kajitani R."/>
            <person name="Morimoto H."/>
            <person name="Parhat M."/>
            <person name="Tsubouchi H."/>
            <person name="Bakenova O."/>
            <person name="Ogata M."/>
            <person name="Argunhan B."/>
            <person name="Aoki R."/>
            <person name="Kajiwara S."/>
            <person name="Itoh T."/>
            <person name="Iwasaki H."/>
        </authorList>
    </citation>
    <scope>NUCLEOTIDE SEQUENCE</scope>
    <source>
        <strain evidence="3">N6</strain>
    </source>
</reference>
<feature type="region of interest" description="Disordered" evidence="1">
    <location>
        <begin position="557"/>
        <end position="587"/>
    </location>
</feature>
<evidence type="ECO:0000256" key="1">
    <source>
        <dbReference type="SAM" id="MobiDB-lite"/>
    </source>
</evidence>
<dbReference type="Proteomes" id="UP000620104">
    <property type="component" value="Unassembled WGS sequence"/>
</dbReference>
<feature type="compositionally biased region" description="Low complexity" evidence="1">
    <location>
        <begin position="802"/>
        <end position="819"/>
    </location>
</feature>
<feature type="transmembrane region" description="Helical" evidence="2">
    <location>
        <begin position="491"/>
        <end position="512"/>
    </location>
</feature>
<keyword evidence="2" id="KW-1133">Transmembrane helix</keyword>
<keyword evidence="2" id="KW-0812">Transmembrane</keyword>
<feature type="region of interest" description="Disordered" evidence="1">
    <location>
        <begin position="1106"/>
        <end position="1135"/>
    </location>
</feature>
<feature type="compositionally biased region" description="Low complexity" evidence="1">
    <location>
        <begin position="631"/>
        <end position="641"/>
    </location>
</feature>
<evidence type="ECO:0000256" key="2">
    <source>
        <dbReference type="SAM" id="Phobius"/>
    </source>
</evidence>
<dbReference type="EMBL" id="BLZA01000021">
    <property type="protein sequence ID" value="GHJ87166.1"/>
    <property type="molecule type" value="Genomic_DNA"/>
</dbReference>
<accession>A0A8H3TTE0</accession>
<protein>
    <recommendedName>
        <fullName evidence="5">Transmembrane protein</fullName>
    </recommendedName>
</protein>
<feature type="region of interest" description="Disordered" evidence="1">
    <location>
        <begin position="661"/>
        <end position="735"/>
    </location>
</feature>
<feature type="compositionally biased region" description="Polar residues" evidence="1">
    <location>
        <begin position="869"/>
        <end position="881"/>
    </location>
</feature>
<organism evidence="3 4">
    <name type="scientific">Naganishia liquefaciens</name>
    <dbReference type="NCBI Taxonomy" id="104408"/>
    <lineage>
        <taxon>Eukaryota</taxon>
        <taxon>Fungi</taxon>
        <taxon>Dikarya</taxon>
        <taxon>Basidiomycota</taxon>
        <taxon>Agaricomycotina</taxon>
        <taxon>Tremellomycetes</taxon>
        <taxon>Filobasidiales</taxon>
        <taxon>Filobasidiaceae</taxon>
        <taxon>Naganishia</taxon>
    </lineage>
</organism>
<feature type="compositionally biased region" description="Polar residues" evidence="1">
    <location>
        <begin position="563"/>
        <end position="573"/>
    </location>
</feature>
<gene>
    <name evidence="3" type="ORF">NliqN6_3568</name>
</gene>
<feature type="compositionally biased region" description="Low complexity" evidence="1">
    <location>
        <begin position="661"/>
        <end position="672"/>
    </location>
</feature>
<comment type="caution">
    <text evidence="3">The sequence shown here is derived from an EMBL/GenBank/DDBJ whole genome shotgun (WGS) entry which is preliminary data.</text>
</comment>
<keyword evidence="2" id="KW-0472">Membrane</keyword>
<feature type="region of interest" description="Disordered" evidence="1">
    <location>
        <begin position="897"/>
        <end position="917"/>
    </location>
</feature>
<feature type="compositionally biased region" description="Basic and acidic residues" evidence="1">
    <location>
        <begin position="903"/>
        <end position="916"/>
    </location>
</feature>
<dbReference type="AlphaFoldDB" id="A0A8H3TTE0"/>
<proteinExistence type="predicted"/>
<keyword evidence="4" id="KW-1185">Reference proteome</keyword>
<feature type="region of interest" description="Disordered" evidence="1">
    <location>
        <begin position="1008"/>
        <end position="1028"/>
    </location>
</feature>
<feature type="region of interest" description="Disordered" evidence="1">
    <location>
        <begin position="620"/>
        <end position="641"/>
    </location>
</feature>
<evidence type="ECO:0008006" key="5">
    <source>
        <dbReference type="Google" id="ProtNLM"/>
    </source>
</evidence>
<feature type="compositionally biased region" description="Basic and acidic residues" evidence="1">
    <location>
        <begin position="857"/>
        <end position="867"/>
    </location>
</feature>
<feature type="compositionally biased region" description="Polar residues" evidence="1">
    <location>
        <begin position="834"/>
        <end position="850"/>
    </location>
</feature>
<feature type="compositionally biased region" description="Basic residues" evidence="1">
    <location>
        <begin position="1012"/>
        <end position="1023"/>
    </location>
</feature>
<feature type="region of interest" description="Disordered" evidence="1">
    <location>
        <begin position="753"/>
        <end position="778"/>
    </location>
</feature>
<feature type="transmembrane region" description="Helical" evidence="2">
    <location>
        <begin position="452"/>
        <end position="471"/>
    </location>
</feature>
<feature type="transmembrane region" description="Helical" evidence="2">
    <location>
        <begin position="418"/>
        <end position="440"/>
    </location>
</feature>
<name>A0A8H3TTE0_9TREE</name>
<evidence type="ECO:0000313" key="4">
    <source>
        <dbReference type="Proteomes" id="UP000620104"/>
    </source>
</evidence>